<evidence type="ECO:0000259" key="2">
    <source>
        <dbReference type="Pfam" id="PF13511"/>
    </source>
</evidence>
<dbReference type="OrthoDB" id="8547721at2"/>
<feature type="domain" description="DUF4124" evidence="2">
    <location>
        <begin position="12"/>
        <end position="63"/>
    </location>
</feature>
<dbReference type="Pfam" id="PF13511">
    <property type="entry name" value="DUF4124"/>
    <property type="match status" value="1"/>
</dbReference>
<dbReference type="EMBL" id="FOCP01000029">
    <property type="protein sequence ID" value="SEN64265.1"/>
    <property type="molecule type" value="Genomic_DNA"/>
</dbReference>
<evidence type="ECO:0000256" key="1">
    <source>
        <dbReference type="SAM" id="SignalP"/>
    </source>
</evidence>
<reference evidence="3 4" key="1">
    <citation type="submission" date="2016-10" db="EMBL/GenBank/DDBJ databases">
        <authorList>
            <person name="de Groot N.N."/>
        </authorList>
    </citation>
    <scope>NUCLEOTIDE SEQUENCE [LARGE SCALE GENOMIC DNA]</scope>
    <source>
        <strain evidence="3 4">Nm22</strain>
    </source>
</reference>
<accession>A0A1H8I7Y1</accession>
<feature type="chain" id="PRO_5011703369" description="DUF4124 domain-containing protein" evidence="1">
    <location>
        <begin position="22"/>
        <end position="148"/>
    </location>
</feature>
<sequence>MAKLTLSSNVIFLIFSLTASAETIYQWSDPWGQIQYSTTPVPGAMVSDLTELPQSSPTTEQQKQDAMVRKLQKMQQLKLLRNQNKMEKLLLDEKMLQTRNYCRQLRIQIADLQARNLWHYPLIGLYYFPNYYGHLHIDLSKEYRNYCR</sequence>
<feature type="signal peptide" evidence="1">
    <location>
        <begin position="1"/>
        <end position="21"/>
    </location>
</feature>
<proteinExistence type="predicted"/>
<protein>
    <recommendedName>
        <fullName evidence="2">DUF4124 domain-containing protein</fullName>
    </recommendedName>
</protein>
<evidence type="ECO:0000313" key="4">
    <source>
        <dbReference type="Proteomes" id="UP000199459"/>
    </source>
</evidence>
<dbReference type="AlphaFoldDB" id="A0A1H8I7Y1"/>
<gene>
    <name evidence="3" type="ORF">SAMN05216325_12938</name>
</gene>
<dbReference type="RefSeq" id="WP_090634460.1">
    <property type="nucleotide sequence ID" value="NZ_FOCP01000029.1"/>
</dbReference>
<organism evidence="3 4">
    <name type="scientific">Nitrosomonas marina</name>
    <dbReference type="NCBI Taxonomy" id="917"/>
    <lineage>
        <taxon>Bacteria</taxon>
        <taxon>Pseudomonadati</taxon>
        <taxon>Pseudomonadota</taxon>
        <taxon>Betaproteobacteria</taxon>
        <taxon>Nitrosomonadales</taxon>
        <taxon>Nitrosomonadaceae</taxon>
        <taxon>Nitrosomonas</taxon>
    </lineage>
</organism>
<name>A0A1H8I7Y1_9PROT</name>
<keyword evidence="1" id="KW-0732">Signal</keyword>
<dbReference type="InterPro" id="IPR025392">
    <property type="entry name" value="DUF4124"/>
</dbReference>
<dbReference type="Proteomes" id="UP000199459">
    <property type="component" value="Unassembled WGS sequence"/>
</dbReference>
<evidence type="ECO:0000313" key="3">
    <source>
        <dbReference type="EMBL" id="SEN64265.1"/>
    </source>
</evidence>